<dbReference type="PANTHER" id="PTHR11361">
    <property type="entry name" value="DNA MISMATCH REPAIR PROTEIN MUTS FAMILY MEMBER"/>
    <property type="match status" value="1"/>
</dbReference>
<comment type="caution">
    <text evidence="3">The sequence shown here is derived from an EMBL/GenBank/DDBJ whole genome shotgun (WGS) entry which is preliminary data.</text>
</comment>
<dbReference type="Pfam" id="PF05190">
    <property type="entry name" value="MutS_IV"/>
    <property type="match status" value="1"/>
</dbReference>
<dbReference type="GO" id="GO:0006298">
    <property type="term" value="P:mismatch repair"/>
    <property type="evidence" value="ECO:0007669"/>
    <property type="project" value="InterPro"/>
</dbReference>
<dbReference type="Gene3D" id="3.40.1170.10">
    <property type="entry name" value="DNA repair protein MutS, domain I"/>
    <property type="match status" value="1"/>
</dbReference>
<keyword evidence="1" id="KW-0175">Coiled coil</keyword>
<reference evidence="3" key="1">
    <citation type="submission" date="2020-10" db="EMBL/GenBank/DDBJ databases">
        <authorList>
            <person name="Kikuchi T."/>
        </authorList>
    </citation>
    <scope>NUCLEOTIDE SEQUENCE</scope>
    <source>
        <strain evidence="3">NKZ352</strain>
    </source>
</reference>
<dbReference type="OrthoDB" id="10252754at2759"/>
<dbReference type="SUPFAM" id="SSF48334">
    <property type="entry name" value="DNA repair protein MutS, domain III"/>
    <property type="match status" value="1"/>
</dbReference>
<dbReference type="Pfam" id="PF01624">
    <property type="entry name" value="MutS_I"/>
    <property type="match status" value="1"/>
</dbReference>
<dbReference type="InterPro" id="IPR007695">
    <property type="entry name" value="DNA_mismatch_repair_MutS-lik_N"/>
</dbReference>
<dbReference type="InterPro" id="IPR011184">
    <property type="entry name" value="DNA_mismatch_repair_Msh2"/>
</dbReference>
<dbReference type="SMART" id="SM00533">
    <property type="entry name" value="MUTSd"/>
    <property type="match status" value="1"/>
</dbReference>
<dbReference type="PANTHER" id="PTHR11361:SF145">
    <property type="entry name" value="DNA MISMATCH REPAIR PROTEINS MUTS FAMILY DOMAIN-CONTAINING PROTEIN"/>
    <property type="match status" value="1"/>
</dbReference>
<feature type="coiled-coil region" evidence="1">
    <location>
        <begin position="459"/>
        <end position="486"/>
    </location>
</feature>
<dbReference type="GO" id="GO:0030983">
    <property type="term" value="F:mismatched DNA binding"/>
    <property type="evidence" value="ECO:0007669"/>
    <property type="project" value="InterPro"/>
</dbReference>
<evidence type="ECO:0000256" key="1">
    <source>
        <dbReference type="SAM" id="Coils"/>
    </source>
</evidence>
<dbReference type="SUPFAM" id="SSF53150">
    <property type="entry name" value="DNA repair protein MutS, domain II"/>
    <property type="match status" value="1"/>
</dbReference>
<dbReference type="GO" id="GO:0140664">
    <property type="term" value="F:ATP-dependent DNA damage sensor activity"/>
    <property type="evidence" value="ECO:0007669"/>
    <property type="project" value="InterPro"/>
</dbReference>
<dbReference type="GO" id="GO:0032301">
    <property type="term" value="C:MutSalpha complex"/>
    <property type="evidence" value="ECO:0007669"/>
    <property type="project" value="TreeGrafter"/>
</dbReference>
<dbReference type="InterPro" id="IPR045076">
    <property type="entry name" value="MutS"/>
</dbReference>
<sequence length="638" mass="72193">MGDSKDDFNDKALLKVLANKANGCLAIFGRGDYYAVYDKDALLVATHIFKSDVCLKRLTLQADNDYTMDYVTMNEGQFEKVVREAITLLRYRVVLYKYQDGEWTIEAKGTVGNAGDFEDIVGDADKASNFAVFLHSKLDDNRITVCSWDITQLRIVVTEFNDTTAFSNFEQCVIGLNPTNCLILRDQLDTEKDKKLSNVLSNLNVAESEHRSMANWEQVCSVFKSDHLEKVNEFSRETRECMMNLCSFLLADDIEQYEGKFSLTNYGTTGFMHLDAAAVNALELFRLNYNYSGENGGAGSATLYSVLNKCKTLPGQKLLRDWLARPLTDVRQLEERQDAIAALISADEIRRLLGDVLTVLPDCSALSKRLIRETSTLLDLYRTFHVLTQLNRVCNLLMKLSETEDGVYKNAVKELLVEPIRFCEIYFENFTSLVENTIDLDYYKKKNELRVLPSLSSELQQSATDMDAIEADCEKIRKKLAAKTEVDGIKLERNSKFGFYFRMTSKDEKSIRNNGEIIILDSKKGSGISFTVKGLEPLNARYQEIHGDFKKDQEKLTKSVLKTSRELIEYLPFLSSSLSTMDVLISLAEVSATASRSYVRPKLLPLGSGVLNLKQCRHAVIEQKSEEQFIPNDVVFGS</sequence>
<dbReference type="Gene3D" id="3.30.420.110">
    <property type="entry name" value="MutS, connector domain"/>
    <property type="match status" value="1"/>
</dbReference>
<accession>A0A8S1GPQ6</accession>
<gene>
    <name evidence="3" type="ORF">CAUJ_LOCUS783</name>
</gene>
<dbReference type="EMBL" id="CAJGYM010000001">
    <property type="protein sequence ID" value="CAD6184864.1"/>
    <property type="molecule type" value="Genomic_DNA"/>
</dbReference>
<dbReference type="InterPro" id="IPR036187">
    <property type="entry name" value="DNA_mismatch_repair_MutS_sf"/>
</dbReference>
<dbReference type="InterPro" id="IPR007696">
    <property type="entry name" value="DNA_mismatch_repair_MutS_core"/>
</dbReference>
<dbReference type="InterPro" id="IPR016151">
    <property type="entry name" value="DNA_mismatch_repair_MutS_N"/>
</dbReference>
<dbReference type="AlphaFoldDB" id="A0A8S1GPQ6"/>
<dbReference type="InterPro" id="IPR036678">
    <property type="entry name" value="MutS_con_dom_sf"/>
</dbReference>
<dbReference type="InterPro" id="IPR007861">
    <property type="entry name" value="DNA_mismatch_repair_MutS_clamp"/>
</dbReference>
<proteinExistence type="predicted"/>
<evidence type="ECO:0000313" key="3">
    <source>
        <dbReference type="EMBL" id="CAD6184864.1"/>
    </source>
</evidence>
<evidence type="ECO:0000313" key="4">
    <source>
        <dbReference type="Proteomes" id="UP000835052"/>
    </source>
</evidence>
<evidence type="ECO:0000259" key="2">
    <source>
        <dbReference type="SMART" id="SM00533"/>
    </source>
</evidence>
<protein>
    <recommendedName>
        <fullName evidence="2">DNA mismatch repair protein MutS core domain-containing protein</fullName>
    </recommendedName>
</protein>
<organism evidence="3 4">
    <name type="scientific">Caenorhabditis auriculariae</name>
    <dbReference type="NCBI Taxonomy" id="2777116"/>
    <lineage>
        <taxon>Eukaryota</taxon>
        <taxon>Metazoa</taxon>
        <taxon>Ecdysozoa</taxon>
        <taxon>Nematoda</taxon>
        <taxon>Chromadorea</taxon>
        <taxon>Rhabditida</taxon>
        <taxon>Rhabditina</taxon>
        <taxon>Rhabditomorpha</taxon>
        <taxon>Rhabditoidea</taxon>
        <taxon>Rhabditidae</taxon>
        <taxon>Peloderinae</taxon>
        <taxon>Caenorhabditis</taxon>
    </lineage>
</organism>
<name>A0A8S1GPQ6_9PELO</name>
<dbReference type="Pfam" id="PF05192">
    <property type="entry name" value="MutS_III"/>
    <property type="match status" value="1"/>
</dbReference>
<dbReference type="GO" id="GO:0005524">
    <property type="term" value="F:ATP binding"/>
    <property type="evidence" value="ECO:0007669"/>
    <property type="project" value="InterPro"/>
</dbReference>
<keyword evidence="4" id="KW-1185">Reference proteome</keyword>
<dbReference type="Proteomes" id="UP000835052">
    <property type="component" value="Unassembled WGS sequence"/>
</dbReference>
<dbReference type="PIRSF" id="PIRSF005813">
    <property type="entry name" value="MSH2"/>
    <property type="match status" value="1"/>
</dbReference>
<feature type="domain" description="DNA mismatch repair protein MutS core" evidence="2">
    <location>
        <begin position="298"/>
        <end position="624"/>
    </location>
</feature>
<dbReference type="Gene3D" id="1.10.1420.10">
    <property type="match status" value="2"/>
</dbReference>